<accession>A0A6P7SBG3</accession>
<evidence type="ECO:0000313" key="9">
    <source>
        <dbReference type="RefSeq" id="XP_029635383.1"/>
    </source>
</evidence>
<evidence type="ECO:0000256" key="2">
    <source>
        <dbReference type="ARBA" id="ARBA00009844"/>
    </source>
</evidence>
<dbReference type="InterPro" id="IPR011029">
    <property type="entry name" value="DEATH-like_dom_sf"/>
</dbReference>
<dbReference type="SUPFAM" id="SSF47986">
    <property type="entry name" value="DEATH domain"/>
    <property type="match status" value="1"/>
</dbReference>
<proteinExistence type="inferred from homology"/>
<dbReference type="GO" id="GO:0005042">
    <property type="term" value="F:netrin receptor activity"/>
    <property type="evidence" value="ECO:0007669"/>
    <property type="project" value="UniProtKB-UniRule"/>
</dbReference>
<dbReference type="GO" id="GO:0005886">
    <property type="term" value="C:plasma membrane"/>
    <property type="evidence" value="ECO:0007669"/>
    <property type="project" value="UniProtKB-SubCell"/>
</dbReference>
<dbReference type="RefSeq" id="XP_036358512.1">
    <property type="nucleotide sequence ID" value="XM_036502619.1"/>
</dbReference>
<protein>
    <recommendedName>
        <fullName evidence="6">Netrin receptor UNC5</fullName>
    </recommendedName>
</protein>
<dbReference type="Pfam" id="PF00531">
    <property type="entry name" value="Death"/>
    <property type="match status" value="1"/>
</dbReference>
<organism evidence="8 9">
    <name type="scientific">Octopus sinensis</name>
    <name type="common">East Asian common octopus</name>
    <dbReference type="NCBI Taxonomy" id="2607531"/>
    <lineage>
        <taxon>Eukaryota</taxon>
        <taxon>Metazoa</taxon>
        <taxon>Spiralia</taxon>
        <taxon>Lophotrochozoa</taxon>
        <taxon>Mollusca</taxon>
        <taxon>Cephalopoda</taxon>
        <taxon>Coleoidea</taxon>
        <taxon>Octopodiformes</taxon>
        <taxon>Octopoda</taxon>
        <taxon>Incirrata</taxon>
        <taxon>Octopodidae</taxon>
        <taxon>Octopus</taxon>
    </lineage>
</organism>
<keyword evidence="6" id="KW-0217">Developmental protein</keyword>
<dbReference type="AlphaFoldDB" id="A0A6P7SBG3"/>
<dbReference type="Proteomes" id="UP000515154">
    <property type="component" value="Linkage group LG4"/>
</dbReference>
<dbReference type="KEGG" id="osn:115210791"/>
<evidence type="ECO:0000313" key="8">
    <source>
        <dbReference type="Proteomes" id="UP000515154"/>
    </source>
</evidence>
<comment type="subcellular location">
    <subcellularLocation>
        <location evidence="6">Cell membrane</location>
        <topology evidence="6">Single-pass type I membrane protein</topology>
    </subcellularLocation>
    <subcellularLocation>
        <location evidence="1">Membrane</location>
        <topology evidence="1">Single-pass membrane protein</topology>
    </subcellularLocation>
</comment>
<dbReference type="InterPro" id="IPR033772">
    <property type="entry name" value="UPA"/>
</dbReference>
<keyword evidence="4 6" id="KW-1133">Transmembrane helix</keyword>
<evidence type="ECO:0000256" key="6">
    <source>
        <dbReference type="RuleBase" id="RU367033"/>
    </source>
</evidence>
<keyword evidence="3 6" id="KW-0812">Transmembrane</keyword>
<gene>
    <name evidence="9 10" type="primary">LOC115210791</name>
</gene>
<dbReference type="InterPro" id="IPR000488">
    <property type="entry name" value="Death_dom"/>
</dbReference>
<dbReference type="Pfam" id="PF00791">
    <property type="entry name" value="ZU5"/>
    <property type="match status" value="1"/>
</dbReference>
<dbReference type="SMART" id="SM00218">
    <property type="entry name" value="ZU5"/>
    <property type="match status" value="1"/>
</dbReference>
<dbReference type="InterPro" id="IPR000906">
    <property type="entry name" value="ZU5_dom"/>
</dbReference>
<dbReference type="InterPro" id="IPR037936">
    <property type="entry name" value="UNC5A-D"/>
</dbReference>
<evidence type="ECO:0000256" key="3">
    <source>
        <dbReference type="ARBA" id="ARBA00022692"/>
    </source>
</evidence>
<reference evidence="9 10" key="1">
    <citation type="submission" date="2025-08" db="UniProtKB">
        <authorList>
            <consortium name="RefSeq"/>
        </authorList>
    </citation>
    <scope>IDENTIFICATION</scope>
</reference>
<dbReference type="PANTHER" id="PTHR12582:SF41">
    <property type="entry name" value="UNC5C-LIKE PROTEIN"/>
    <property type="match status" value="1"/>
</dbReference>
<keyword evidence="8" id="KW-1185">Reference proteome</keyword>
<dbReference type="Gene3D" id="2.60.220.30">
    <property type="match status" value="1"/>
</dbReference>
<dbReference type="RefSeq" id="XP_029635383.1">
    <property type="nucleotide sequence ID" value="XM_029779523.2"/>
</dbReference>
<sequence>MGGKCEPGTTVISLAVVGTALASVVFYVIVKSLYRYFKKRFRHSKSDDLTIYDIRKLSEQGNDIYKCACFAHLPFVHQPNVRNLCHHQQQQPQTQITENSTSESFSLQSKNTKLVYINPEFEEVIQGKCIPSNTSNSISFVDSCISTENDSASHSYVQKESNTRNSSIYDPNFLLSAYNAGYPIGNCLKEIYQITERSITKQICNKLVVCVSHLVTDAGDTLILDNMGISLCIPPGAIESGKKQVISLVLNWDLSDNPLMTGDESLVSPLVYCGPHGLKLKRSCQLIFKHCAFNINELKILKSETELTGHKDWQQLKDEEHSGNNNEQCQNSFNITPNECQVNISSFTLFTAIMTILEDCDDDSLPQSCKWLQLAAFSCPLKSNSSHYQIRIYFLNKTPCALQWAIQNEAKFGGVLCCPEKVFLFDGRKEVGHGKDVIINTIYTSEGWEMIEDTDDDSNRIPFLYIWHGKCPYASLCFHRQLSTSKPTKELSLQFHIFQETLESAGEKLIVQNQAKPNIYDDNEQQCEKHKSPQIKIQVSVNGFKESQDIFDVANHLKCKKIPQELRLKLKLLLDPSCLFDKNWKALASYLNLDSSIRYMEAKESPTDQILDILEQKMYSLEAIQNILTDIGRIDAATEIKEFLEQSVEELPQN</sequence>
<dbReference type="PANTHER" id="PTHR12582">
    <property type="entry name" value="NETRIN RECEPTOR UNC5"/>
    <property type="match status" value="1"/>
</dbReference>
<feature type="domain" description="ZU5" evidence="7">
    <location>
        <begin position="209"/>
        <end position="356"/>
    </location>
</feature>
<keyword evidence="6" id="KW-0393">Immunoglobulin domain</keyword>
<keyword evidence="6" id="KW-0675">Receptor</keyword>
<name>A0A6P7SBG3_9MOLL</name>
<dbReference type="PROSITE" id="PS51145">
    <property type="entry name" value="ZU5"/>
    <property type="match status" value="1"/>
</dbReference>
<evidence type="ECO:0000259" key="7">
    <source>
        <dbReference type="PROSITE" id="PS51145"/>
    </source>
</evidence>
<dbReference type="Gene3D" id="1.10.533.10">
    <property type="entry name" value="Death Domain, Fas"/>
    <property type="match status" value="1"/>
</dbReference>
<feature type="transmembrane region" description="Helical" evidence="6">
    <location>
        <begin position="12"/>
        <end position="34"/>
    </location>
</feature>
<comment type="similarity">
    <text evidence="2 6">Belongs to the unc-5 family.</text>
</comment>
<evidence type="ECO:0000313" key="10">
    <source>
        <dbReference type="RefSeq" id="XP_036358512.1"/>
    </source>
</evidence>
<keyword evidence="5 6" id="KW-0472">Membrane</keyword>
<evidence type="ECO:0000256" key="1">
    <source>
        <dbReference type="ARBA" id="ARBA00004167"/>
    </source>
</evidence>
<comment type="function">
    <text evidence="6">Receptor for netrin required for axon guidance. Mediates axon repulsion of neuronal growth cones in the developing nervous system upon ligand binding.</text>
</comment>
<evidence type="ECO:0000256" key="4">
    <source>
        <dbReference type="ARBA" id="ARBA00022989"/>
    </source>
</evidence>
<evidence type="ECO:0000256" key="5">
    <source>
        <dbReference type="ARBA" id="ARBA00023136"/>
    </source>
</evidence>
<dbReference type="Pfam" id="PF17217">
    <property type="entry name" value="UPA"/>
    <property type="match status" value="1"/>
</dbReference>